<evidence type="ECO:0000313" key="1">
    <source>
        <dbReference type="EMBL" id="TVU34858.1"/>
    </source>
</evidence>
<organism evidence="1 2">
    <name type="scientific">Eragrostis curvula</name>
    <name type="common">weeping love grass</name>
    <dbReference type="NCBI Taxonomy" id="38414"/>
    <lineage>
        <taxon>Eukaryota</taxon>
        <taxon>Viridiplantae</taxon>
        <taxon>Streptophyta</taxon>
        <taxon>Embryophyta</taxon>
        <taxon>Tracheophyta</taxon>
        <taxon>Spermatophyta</taxon>
        <taxon>Magnoliopsida</taxon>
        <taxon>Liliopsida</taxon>
        <taxon>Poales</taxon>
        <taxon>Poaceae</taxon>
        <taxon>PACMAD clade</taxon>
        <taxon>Chloridoideae</taxon>
        <taxon>Eragrostideae</taxon>
        <taxon>Eragrostidinae</taxon>
        <taxon>Eragrostis</taxon>
    </lineage>
</organism>
<name>A0A5J9VGL5_9POAL</name>
<protein>
    <submittedName>
        <fullName evidence="1">Uncharacterized protein</fullName>
    </submittedName>
</protein>
<proteinExistence type="predicted"/>
<gene>
    <name evidence="1" type="ORF">EJB05_16712</name>
</gene>
<comment type="caution">
    <text evidence="1">The sequence shown here is derived from an EMBL/GenBank/DDBJ whole genome shotgun (WGS) entry which is preliminary data.</text>
</comment>
<dbReference type="AlphaFoldDB" id="A0A5J9VGL5"/>
<accession>A0A5J9VGL5</accession>
<keyword evidence="2" id="KW-1185">Reference proteome</keyword>
<dbReference type="EMBL" id="RWGY01000009">
    <property type="protein sequence ID" value="TVU34858.1"/>
    <property type="molecule type" value="Genomic_DNA"/>
</dbReference>
<dbReference type="Gramene" id="TVU34858">
    <property type="protein sequence ID" value="TVU34858"/>
    <property type="gene ID" value="EJB05_16712"/>
</dbReference>
<sequence length="215" mass="23970">MPVASNVAAGRLSSSSLAPALSATCAQDELVPLPYWARSGGRSIDLQLPGPDGDDGVLLSVAASDVEARATAASCSKKRHSVDCWLEIAELENSDDFSIDIEQARLSVWEDSRKSERQLRRKRSIEPRWEARYIRSSDQAHLCSSRLMEDLHHVQAWLYMDLWVFGWWPFACRLSVQGSLKSRGAGRDLVYVCFALALYCSADLIKRRDSRAGSH</sequence>
<reference evidence="1 2" key="1">
    <citation type="journal article" date="2019" name="Sci. Rep.">
        <title>A high-quality genome of Eragrostis curvula grass provides insights into Poaceae evolution and supports new strategies to enhance forage quality.</title>
        <authorList>
            <person name="Carballo J."/>
            <person name="Santos B.A.C.M."/>
            <person name="Zappacosta D."/>
            <person name="Garbus I."/>
            <person name="Selva J.P."/>
            <person name="Gallo C.A."/>
            <person name="Diaz A."/>
            <person name="Albertini E."/>
            <person name="Caccamo M."/>
            <person name="Echenique V."/>
        </authorList>
    </citation>
    <scope>NUCLEOTIDE SEQUENCE [LARGE SCALE GENOMIC DNA]</scope>
    <source>
        <strain evidence="2">cv. Victoria</strain>
        <tissue evidence="1">Leaf</tissue>
    </source>
</reference>
<evidence type="ECO:0000313" key="2">
    <source>
        <dbReference type="Proteomes" id="UP000324897"/>
    </source>
</evidence>
<dbReference type="Proteomes" id="UP000324897">
    <property type="component" value="Unassembled WGS sequence"/>
</dbReference>